<sequence>MVLDELLLVVVVVDDVVVVAPKVGKVVVGTDAMFGQYFEG</sequence>
<dbReference type="EMBL" id="CAEZUX010000130">
    <property type="protein sequence ID" value="CAB4620242.1"/>
    <property type="molecule type" value="Genomic_DNA"/>
</dbReference>
<dbReference type="AlphaFoldDB" id="A0A6J6I1I8"/>
<protein>
    <submittedName>
        <fullName evidence="1">Unannotated protein</fullName>
    </submittedName>
</protein>
<name>A0A6J6I1I8_9ZZZZ</name>
<evidence type="ECO:0000313" key="1">
    <source>
        <dbReference type="EMBL" id="CAB4620242.1"/>
    </source>
</evidence>
<gene>
    <name evidence="1" type="ORF">UFOPK1874_00996</name>
</gene>
<reference evidence="1" key="1">
    <citation type="submission" date="2020-05" db="EMBL/GenBank/DDBJ databases">
        <authorList>
            <person name="Chiriac C."/>
            <person name="Salcher M."/>
            <person name="Ghai R."/>
            <person name="Kavagutti S V."/>
        </authorList>
    </citation>
    <scope>NUCLEOTIDE SEQUENCE</scope>
</reference>
<proteinExistence type="predicted"/>
<accession>A0A6J6I1I8</accession>
<organism evidence="1">
    <name type="scientific">freshwater metagenome</name>
    <dbReference type="NCBI Taxonomy" id="449393"/>
    <lineage>
        <taxon>unclassified sequences</taxon>
        <taxon>metagenomes</taxon>
        <taxon>ecological metagenomes</taxon>
    </lineage>
</organism>